<dbReference type="RefSeq" id="WP_142853132.1">
    <property type="nucleotide sequence ID" value="NZ_FXWW01000001.1"/>
</dbReference>
<comment type="caution">
    <text evidence="1">The sequence shown here is derived from an EMBL/GenBank/DDBJ whole genome shotgun (WGS) entry which is preliminary data.</text>
</comment>
<reference evidence="1 2" key="1">
    <citation type="submission" date="2019-06" db="EMBL/GenBank/DDBJ databases">
        <title>A novel species of marine bacteria.</title>
        <authorList>
            <person name="Wang Y."/>
        </authorList>
    </citation>
    <scope>NUCLEOTIDE SEQUENCE [LARGE SCALE GENOMIC DNA]</scope>
    <source>
        <strain evidence="1 2">MA1-10</strain>
    </source>
</reference>
<dbReference type="OrthoDB" id="9798763at2"/>
<dbReference type="InterPro" id="IPR036374">
    <property type="entry name" value="OxRdtase_Mopterin-bd_sf"/>
</dbReference>
<dbReference type="SUPFAM" id="SSF56524">
    <property type="entry name" value="Oxidoreductase molybdopterin-binding domain"/>
    <property type="match status" value="1"/>
</dbReference>
<dbReference type="Proteomes" id="UP000315816">
    <property type="component" value="Unassembled WGS sequence"/>
</dbReference>
<evidence type="ECO:0000313" key="2">
    <source>
        <dbReference type="Proteomes" id="UP000315816"/>
    </source>
</evidence>
<proteinExistence type="predicted"/>
<dbReference type="EMBL" id="VICH01000004">
    <property type="protein sequence ID" value="TQV69384.1"/>
    <property type="molecule type" value="Genomic_DNA"/>
</dbReference>
<sequence>MLSKAIAVVTFIFVAPFTLISAEFKSPEGDVILTINYDGATGTETIELDLAGIEDLGLTTIETSTIWTEGVQSFVGIELATLTRALGIASGTIRAVALNDYAVEIPVSDAVTGGPILAVMRNAAPMSVRDKGPVWVIYPYDASSDYRTEVIYSRSIWQLTKLDFQE</sequence>
<name>A0A545SWR0_9RHOB</name>
<evidence type="ECO:0000313" key="1">
    <source>
        <dbReference type="EMBL" id="TQV69384.1"/>
    </source>
</evidence>
<protein>
    <submittedName>
        <fullName evidence="1">Oxidoreductase</fullName>
    </submittedName>
</protein>
<accession>A0A545SWR0</accession>
<dbReference type="AlphaFoldDB" id="A0A545SWR0"/>
<gene>
    <name evidence="1" type="ORF">FIL88_07500</name>
</gene>
<keyword evidence="2" id="KW-1185">Reference proteome</keyword>
<organism evidence="1 2">
    <name type="scientific">Aliiroseovarius halocynthiae</name>
    <dbReference type="NCBI Taxonomy" id="985055"/>
    <lineage>
        <taxon>Bacteria</taxon>
        <taxon>Pseudomonadati</taxon>
        <taxon>Pseudomonadota</taxon>
        <taxon>Alphaproteobacteria</taxon>
        <taxon>Rhodobacterales</taxon>
        <taxon>Paracoccaceae</taxon>
        <taxon>Aliiroseovarius</taxon>
    </lineage>
</organism>